<dbReference type="Proteomes" id="UP001056120">
    <property type="component" value="Linkage Group LG10"/>
</dbReference>
<name>A0ACB9I7S7_9ASTR</name>
<accession>A0ACB9I7S7</accession>
<keyword evidence="2" id="KW-1185">Reference proteome</keyword>
<reference evidence="2" key="1">
    <citation type="journal article" date="2022" name="Mol. Ecol. Resour.">
        <title>The genomes of chicory, endive, great burdock and yacon provide insights into Asteraceae palaeo-polyploidization history and plant inulin production.</title>
        <authorList>
            <person name="Fan W."/>
            <person name="Wang S."/>
            <person name="Wang H."/>
            <person name="Wang A."/>
            <person name="Jiang F."/>
            <person name="Liu H."/>
            <person name="Zhao H."/>
            <person name="Xu D."/>
            <person name="Zhang Y."/>
        </authorList>
    </citation>
    <scope>NUCLEOTIDE SEQUENCE [LARGE SCALE GENOMIC DNA]</scope>
    <source>
        <strain evidence="2">cv. Yunnan</strain>
    </source>
</reference>
<proteinExistence type="predicted"/>
<dbReference type="EMBL" id="CM042027">
    <property type="protein sequence ID" value="KAI3803581.1"/>
    <property type="molecule type" value="Genomic_DNA"/>
</dbReference>
<comment type="caution">
    <text evidence="1">The sequence shown here is derived from an EMBL/GenBank/DDBJ whole genome shotgun (WGS) entry which is preliminary data.</text>
</comment>
<evidence type="ECO:0000313" key="2">
    <source>
        <dbReference type="Proteomes" id="UP001056120"/>
    </source>
</evidence>
<reference evidence="1 2" key="2">
    <citation type="journal article" date="2022" name="Mol. Ecol. Resour.">
        <title>The genomes of chicory, endive, great burdock and yacon provide insights into Asteraceae paleo-polyploidization history and plant inulin production.</title>
        <authorList>
            <person name="Fan W."/>
            <person name="Wang S."/>
            <person name="Wang H."/>
            <person name="Wang A."/>
            <person name="Jiang F."/>
            <person name="Liu H."/>
            <person name="Zhao H."/>
            <person name="Xu D."/>
            <person name="Zhang Y."/>
        </authorList>
    </citation>
    <scope>NUCLEOTIDE SEQUENCE [LARGE SCALE GENOMIC DNA]</scope>
    <source>
        <strain evidence="2">cv. Yunnan</strain>
        <tissue evidence="1">Leaves</tissue>
    </source>
</reference>
<evidence type="ECO:0000313" key="1">
    <source>
        <dbReference type="EMBL" id="KAI3803581.1"/>
    </source>
</evidence>
<gene>
    <name evidence="1" type="ORF">L1987_31737</name>
</gene>
<sequence>MLQLIVIKIYKSMISTLAKFSFSAGGWNFFVNRAMAAWGGWAGVGRGGGRGRVVGGDGDGSDRAGGGVAGCDGWGGWLRKQRIQVGFLFEPVRFQSLSQSVKLEGGNPRRWPSWKGLKRRLGWKQINILGFCGSSKWAVDNSSEEAPFLIPGDESPVKSDPRRSCFMVDDCTTMNLATALAADCRQINVGSTDWVKVKPLKSIVRLFEEIDGRDVKVAHDGGGEGGGGIGTLCCHCTERNKGATLIPCGHTYCRMCSRWMWSKQEPCPLCNRSIMDVLEMF</sequence>
<organism evidence="1 2">
    <name type="scientific">Smallanthus sonchifolius</name>
    <dbReference type="NCBI Taxonomy" id="185202"/>
    <lineage>
        <taxon>Eukaryota</taxon>
        <taxon>Viridiplantae</taxon>
        <taxon>Streptophyta</taxon>
        <taxon>Embryophyta</taxon>
        <taxon>Tracheophyta</taxon>
        <taxon>Spermatophyta</taxon>
        <taxon>Magnoliopsida</taxon>
        <taxon>eudicotyledons</taxon>
        <taxon>Gunneridae</taxon>
        <taxon>Pentapetalae</taxon>
        <taxon>asterids</taxon>
        <taxon>campanulids</taxon>
        <taxon>Asterales</taxon>
        <taxon>Asteraceae</taxon>
        <taxon>Asteroideae</taxon>
        <taxon>Heliantheae alliance</taxon>
        <taxon>Millerieae</taxon>
        <taxon>Smallanthus</taxon>
    </lineage>
</organism>
<protein>
    <submittedName>
        <fullName evidence="1">Uncharacterized protein</fullName>
    </submittedName>
</protein>